<dbReference type="GO" id="GO:0004519">
    <property type="term" value="F:endonuclease activity"/>
    <property type="evidence" value="ECO:0007669"/>
    <property type="project" value="UniProtKB-KW"/>
</dbReference>
<organism evidence="1 2">
    <name type="scientific">Roseburia intestinalis</name>
    <dbReference type="NCBI Taxonomy" id="166486"/>
    <lineage>
        <taxon>Bacteria</taxon>
        <taxon>Bacillati</taxon>
        <taxon>Bacillota</taxon>
        <taxon>Clostridia</taxon>
        <taxon>Lachnospirales</taxon>
        <taxon>Lachnospiraceae</taxon>
        <taxon>Roseburia</taxon>
    </lineage>
</organism>
<dbReference type="EMBL" id="QSHO01000003">
    <property type="protein sequence ID" value="RHC19068.1"/>
    <property type="molecule type" value="Genomic_DNA"/>
</dbReference>
<keyword evidence="1" id="KW-0255">Endonuclease</keyword>
<proteinExistence type="predicted"/>
<evidence type="ECO:0000313" key="2">
    <source>
        <dbReference type="Proteomes" id="UP000283513"/>
    </source>
</evidence>
<dbReference type="Proteomes" id="UP000283513">
    <property type="component" value="Unassembled WGS sequence"/>
</dbReference>
<name>A0A3R6E1G8_9FIRM</name>
<keyword evidence="1" id="KW-0378">Hydrolase</keyword>
<dbReference type="AlphaFoldDB" id="A0A3R6E1G8"/>
<protein>
    <submittedName>
        <fullName evidence="1">Restriction endonuclease</fullName>
    </submittedName>
</protein>
<comment type="caution">
    <text evidence="1">The sequence shown here is derived from an EMBL/GenBank/DDBJ whole genome shotgun (WGS) entry which is preliminary data.</text>
</comment>
<sequence length="338" mass="38382">MIDYPYYIRQSGLTIYDYIDPRDDRLYIPTYALEVILRDSLVGLSLSGLALRTRSKVVKSAICEALGYPIPRSFAKTQPRFPGQNFDVYTQKSMNVQIWNEEVDGNRRYVFLRVNEDDVINAVKVICGEELVQYDRTGTLTRKYQATMNSYGHDICSTNDSPTISNWIIDSPNTIIESAPNSVPRRSQLLRIAEIYRRLSPMVGKSISYLDAVQERNRGAELHAMICEHLGYSSYEDDGSYPDIANQLLEVKLQTSPTIDLGLHSPKDGEQIVTVGDTTFFSEDIRYAIFDGKVIGNQVFLQNLYLVAGTDFTNYFPLFQGRGTNAKLQLPLPNDFFD</sequence>
<dbReference type="RefSeq" id="WP_118597172.1">
    <property type="nucleotide sequence ID" value="NZ_CACRUM010000085.1"/>
</dbReference>
<keyword evidence="1" id="KW-0540">Nuclease</keyword>
<reference evidence="1 2" key="1">
    <citation type="submission" date="2018-08" db="EMBL/GenBank/DDBJ databases">
        <title>A genome reference for cultivated species of the human gut microbiota.</title>
        <authorList>
            <person name="Zou Y."/>
            <person name="Xue W."/>
            <person name="Luo G."/>
        </authorList>
    </citation>
    <scope>NUCLEOTIDE SEQUENCE [LARGE SCALE GENOMIC DNA]</scope>
    <source>
        <strain evidence="1 2">AM37-1AC</strain>
    </source>
</reference>
<gene>
    <name evidence="1" type="ORF">DW856_03995</name>
</gene>
<accession>A0A3R6E1G8</accession>
<evidence type="ECO:0000313" key="1">
    <source>
        <dbReference type="EMBL" id="RHC19068.1"/>
    </source>
</evidence>